<dbReference type="Proteomes" id="UP001209540">
    <property type="component" value="Unassembled WGS sequence"/>
</dbReference>
<organism evidence="2 3">
    <name type="scientific">Phascolomyces articulosus</name>
    <dbReference type="NCBI Taxonomy" id="60185"/>
    <lineage>
        <taxon>Eukaryota</taxon>
        <taxon>Fungi</taxon>
        <taxon>Fungi incertae sedis</taxon>
        <taxon>Mucoromycota</taxon>
        <taxon>Mucoromycotina</taxon>
        <taxon>Mucoromycetes</taxon>
        <taxon>Mucorales</taxon>
        <taxon>Lichtheimiaceae</taxon>
        <taxon>Phascolomyces</taxon>
    </lineage>
</organism>
<evidence type="ECO:0000256" key="1">
    <source>
        <dbReference type="SAM" id="MobiDB-lite"/>
    </source>
</evidence>
<evidence type="ECO:0000313" key="2">
    <source>
        <dbReference type="EMBL" id="KAI9272656.1"/>
    </source>
</evidence>
<comment type="caution">
    <text evidence="2">The sequence shown here is derived from an EMBL/GenBank/DDBJ whole genome shotgun (WGS) entry which is preliminary data.</text>
</comment>
<reference evidence="2" key="2">
    <citation type="submission" date="2023-02" db="EMBL/GenBank/DDBJ databases">
        <authorList>
            <consortium name="DOE Joint Genome Institute"/>
            <person name="Mondo S.J."/>
            <person name="Chang Y."/>
            <person name="Wang Y."/>
            <person name="Ahrendt S."/>
            <person name="Andreopoulos W."/>
            <person name="Barry K."/>
            <person name="Beard J."/>
            <person name="Benny G.L."/>
            <person name="Blankenship S."/>
            <person name="Bonito G."/>
            <person name="Cuomo C."/>
            <person name="Desiro A."/>
            <person name="Gervers K.A."/>
            <person name="Hundley H."/>
            <person name="Kuo A."/>
            <person name="LaButti K."/>
            <person name="Lang B.F."/>
            <person name="Lipzen A."/>
            <person name="O'Donnell K."/>
            <person name="Pangilinan J."/>
            <person name="Reynolds N."/>
            <person name="Sandor L."/>
            <person name="Smith M.W."/>
            <person name="Tsang A."/>
            <person name="Grigoriev I.V."/>
            <person name="Stajich J.E."/>
            <person name="Spatafora J.W."/>
        </authorList>
    </citation>
    <scope>NUCLEOTIDE SEQUENCE</scope>
    <source>
        <strain evidence="2">RSA 2281</strain>
    </source>
</reference>
<sequence>MDQYHRPETGLFHLMDRKRANQIQPSSIDCIKPTTNTILDSSNINTNNITTSVSTFTSTSNTFTDDLDISKQEVYCQSLEQQQPQRTQNPQFPAEPFYTVPNLRTLLDRTLPTLPSSGNVRVSKKEQSNDIVTTSTTRQQRLNRHIHTRLQRAVTWLGTPFNKILNTSIDLPLMYNVNHGHLQQASNSKQSLNDETNQAIYCKVHQIVNHASSREYEYHLHLQLNNNTIETISGTMQKGPVGSARGYLDSDIPLNVNGPFDLTFVLMAQPLTRLTKVKHRLGKKEISKKQSSNTINATTAMMPIIGVKQIVSGSCPHAFIGQGPLCYTMTQPLSNDQDRFNLELTVSFYSEKNDYHQQQALQERSFPSSFSSNFYGVSEDGTPDIVLTKETSHPLDLYHTDTNPIYYVMDMDKHILYHCQQGDYLTFYVRGRGHPTWRRYMVKLNEHSLLLFDESHKNVGRIPLKPLQFVTYASNENDQECVLMSSTTGLVLGYERTCAKLMEPARLEENEVLQGKVYAYADNIKYATYWKQLLDVYANYPKDIDSSQHQRSNHCHDDEKINLRFMW</sequence>
<feature type="region of interest" description="Disordered" evidence="1">
    <location>
        <begin position="114"/>
        <end position="138"/>
    </location>
</feature>
<evidence type="ECO:0000313" key="3">
    <source>
        <dbReference type="Proteomes" id="UP001209540"/>
    </source>
</evidence>
<reference evidence="2" key="1">
    <citation type="journal article" date="2022" name="IScience">
        <title>Evolution of zygomycete secretomes and the origins of terrestrial fungal ecologies.</title>
        <authorList>
            <person name="Chang Y."/>
            <person name="Wang Y."/>
            <person name="Mondo S."/>
            <person name="Ahrendt S."/>
            <person name="Andreopoulos W."/>
            <person name="Barry K."/>
            <person name="Beard J."/>
            <person name="Benny G.L."/>
            <person name="Blankenship S."/>
            <person name="Bonito G."/>
            <person name="Cuomo C."/>
            <person name="Desiro A."/>
            <person name="Gervers K.A."/>
            <person name="Hundley H."/>
            <person name="Kuo A."/>
            <person name="LaButti K."/>
            <person name="Lang B.F."/>
            <person name="Lipzen A."/>
            <person name="O'Donnell K."/>
            <person name="Pangilinan J."/>
            <person name="Reynolds N."/>
            <person name="Sandor L."/>
            <person name="Smith M.E."/>
            <person name="Tsang A."/>
            <person name="Grigoriev I.V."/>
            <person name="Stajich J.E."/>
            <person name="Spatafora J.W."/>
        </authorList>
    </citation>
    <scope>NUCLEOTIDE SEQUENCE</scope>
    <source>
        <strain evidence="2">RSA 2281</strain>
    </source>
</reference>
<proteinExistence type="predicted"/>
<dbReference type="EMBL" id="JAIXMP010000005">
    <property type="protein sequence ID" value="KAI9272656.1"/>
    <property type="molecule type" value="Genomic_DNA"/>
</dbReference>
<name>A0AAD5PHM7_9FUNG</name>
<protein>
    <submittedName>
        <fullName evidence="2">Uncharacterized protein</fullName>
    </submittedName>
</protein>
<keyword evidence="3" id="KW-1185">Reference proteome</keyword>
<dbReference type="AlphaFoldDB" id="A0AAD5PHM7"/>
<gene>
    <name evidence="2" type="ORF">BDA99DRAFT_533496</name>
</gene>
<feature type="compositionally biased region" description="Polar residues" evidence="1">
    <location>
        <begin position="129"/>
        <end position="138"/>
    </location>
</feature>
<accession>A0AAD5PHM7</accession>